<evidence type="ECO:0000256" key="1">
    <source>
        <dbReference type="SAM" id="Phobius"/>
    </source>
</evidence>
<name>A0A066YY20_9ACTN</name>
<keyword evidence="1" id="KW-1133">Transmembrane helix</keyword>
<keyword evidence="1" id="KW-0472">Membrane</keyword>
<feature type="transmembrane region" description="Helical" evidence="1">
    <location>
        <begin position="87"/>
        <end position="109"/>
    </location>
</feature>
<dbReference type="eggNOG" id="ENOG50332P4">
    <property type="taxonomic scope" value="Bacteria"/>
</dbReference>
<keyword evidence="1" id="KW-0812">Transmembrane</keyword>
<feature type="transmembrane region" description="Helical" evidence="1">
    <location>
        <begin position="223"/>
        <end position="245"/>
    </location>
</feature>
<keyword evidence="4" id="KW-1185">Reference proteome</keyword>
<dbReference type="Pfam" id="PF23866">
    <property type="entry name" value="DUF7224"/>
    <property type="match status" value="1"/>
</dbReference>
<dbReference type="RefSeq" id="WP_035861147.1">
    <property type="nucleotide sequence ID" value="NZ_KK853997.1"/>
</dbReference>
<feature type="transmembrane region" description="Helical" evidence="1">
    <location>
        <begin position="196"/>
        <end position="216"/>
    </location>
</feature>
<dbReference type="AlphaFoldDB" id="A0A066YY20"/>
<sequence>MRWSTLLRTSIALRVAPALLIWVLAYVGNVNAWVVEGYWASVTGQSSFLLGFTAPACAACAAWEGARVKASRVLDGAPVRSAAAVAGWRMLPVLVMGLLAVLLPLAVLAPEAAGSPGGPTLSILGVELLVVAAHTALGYAAGQTMSALLAVPLVTVGSFVWMAYPASLNTFWVRQLNGHNLSGCCALDQQVSYRALAAAGLVAVGMVAGALLWLAGRTRLLRAGAALVVASALAAGSAAAVPLGYRASVARDRSLLRCDSGQPQVCLWPEQRGAAGDVRAWADQAHSRLAAAGVPDSGPLMLLTARPTRGEVVDAVARSAVTPTAPECARTGVWPGARAVGPVRAWLTISAGGALQDLNGKLRPDDAQLVRQLVAAPADAQLAWYRANSAAMASCDRVPELDPGRYLADAPGRG</sequence>
<gene>
    <name evidence="3" type="ORF">KCH_19390</name>
</gene>
<proteinExistence type="predicted"/>
<dbReference type="EMBL" id="JNBY01000073">
    <property type="protein sequence ID" value="KDN86122.1"/>
    <property type="molecule type" value="Genomic_DNA"/>
</dbReference>
<evidence type="ECO:0000313" key="4">
    <source>
        <dbReference type="Proteomes" id="UP000027178"/>
    </source>
</evidence>
<dbReference type="OrthoDB" id="4965457at2"/>
<protein>
    <recommendedName>
        <fullName evidence="2">DUF7224 domain-containing protein</fullName>
    </recommendedName>
</protein>
<reference evidence="3 4" key="1">
    <citation type="submission" date="2014-05" db="EMBL/GenBank/DDBJ databases">
        <title>Draft Genome Sequence of Kitasatospora cheerisanensis KCTC 2395.</title>
        <authorList>
            <person name="Nam D.H."/>
        </authorList>
    </citation>
    <scope>NUCLEOTIDE SEQUENCE [LARGE SCALE GENOMIC DNA]</scope>
    <source>
        <strain evidence="3 4">KCTC 2395</strain>
    </source>
</reference>
<feature type="transmembrane region" description="Helical" evidence="1">
    <location>
        <begin position="12"/>
        <end position="35"/>
    </location>
</feature>
<comment type="caution">
    <text evidence="3">The sequence shown here is derived from an EMBL/GenBank/DDBJ whole genome shotgun (WGS) entry which is preliminary data.</text>
</comment>
<dbReference type="PATRIC" id="fig|1348663.4.peg.1872"/>
<feature type="transmembrane region" description="Helical" evidence="1">
    <location>
        <begin position="47"/>
        <end position="66"/>
    </location>
</feature>
<feature type="transmembrane region" description="Helical" evidence="1">
    <location>
        <begin position="121"/>
        <end position="140"/>
    </location>
</feature>
<feature type="domain" description="DUF7224" evidence="2">
    <location>
        <begin position="265"/>
        <end position="395"/>
    </location>
</feature>
<dbReference type="Proteomes" id="UP000027178">
    <property type="component" value="Unassembled WGS sequence"/>
</dbReference>
<dbReference type="HOGENOM" id="CLU_054046_0_0_11"/>
<dbReference type="InterPro" id="IPR055648">
    <property type="entry name" value="DUF7224"/>
</dbReference>
<evidence type="ECO:0000259" key="2">
    <source>
        <dbReference type="Pfam" id="PF23866"/>
    </source>
</evidence>
<accession>A0A066YY20</accession>
<organism evidence="3 4">
    <name type="scientific">Kitasatospora cheerisanensis KCTC 2395</name>
    <dbReference type="NCBI Taxonomy" id="1348663"/>
    <lineage>
        <taxon>Bacteria</taxon>
        <taxon>Bacillati</taxon>
        <taxon>Actinomycetota</taxon>
        <taxon>Actinomycetes</taxon>
        <taxon>Kitasatosporales</taxon>
        <taxon>Streptomycetaceae</taxon>
        <taxon>Kitasatospora</taxon>
    </lineage>
</organism>
<feature type="transmembrane region" description="Helical" evidence="1">
    <location>
        <begin position="147"/>
        <end position="164"/>
    </location>
</feature>
<evidence type="ECO:0000313" key="3">
    <source>
        <dbReference type="EMBL" id="KDN86122.1"/>
    </source>
</evidence>